<name>A0A2K9LTL7_SPISQ</name>
<dbReference type="OrthoDB" id="390260at2"/>
<dbReference type="AlphaFoldDB" id="A0A2K9LTL7"/>
<evidence type="ECO:0000313" key="1">
    <source>
        <dbReference type="EMBL" id="AUM62413.1"/>
    </source>
</evidence>
<gene>
    <name evidence="1" type="ORF">SMONO_v1c01620</name>
</gene>
<evidence type="ECO:0000313" key="2">
    <source>
        <dbReference type="Proteomes" id="UP000234790"/>
    </source>
</evidence>
<accession>A0A2K9LTL7</accession>
<proteinExistence type="predicted"/>
<dbReference type="KEGG" id="smoo:SMONO_v1c01620"/>
<dbReference type="RefSeq" id="WP_101780465.1">
    <property type="nucleotide sequence ID" value="NZ_CP025543.1"/>
</dbReference>
<reference evidence="1 2" key="1">
    <citation type="submission" date="2017-12" db="EMBL/GenBank/DDBJ databases">
        <title>Complete genome sequence of Spiroplasma monobiae MQ-1 (ATCC 33825).</title>
        <authorList>
            <person name="Tsai Y.-M."/>
            <person name="Lo W.-S."/>
            <person name="Wu P.-S."/>
            <person name="Cho S.-T."/>
            <person name="Kuo C.-H."/>
        </authorList>
    </citation>
    <scope>NUCLEOTIDE SEQUENCE [LARGE SCALE GENOMIC DNA]</scope>
    <source>
        <strain evidence="1 2">MQ-1</strain>
    </source>
</reference>
<keyword evidence="2" id="KW-1185">Reference proteome</keyword>
<evidence type="ECO:0008006" key="3">
    <source>
        <dbReference type="Google" id="ProtNLM"/>
    </source>
</evidence>
<protein>
    <recommendedName>
        <fullName evidence="3">Acetyltransferase</fullName>
    </recommendedName>
</protein>
<sequence length="194" mass="22510">MNKNDITNDLSENKPKKGFLKKIFAGKEGQKKVLNIVKTKKINNLYFYTDVSNVLLILEHGIRLIKDQKLRKDEEYVVWTYLENENSVGLEFDSSTRAHFWKWASESKVDIEKITVVGIDPSALAKLTKNDWAIDEVKNIVYIYETVPLEAIDFIMIKDKANLKRIQTYVEANDIDIDVFYGETGNVDTKKERK</sequence>
<dbReference type="Proteomes" id="UP000234790">
    <property type="component" value="Chromosome"/>
</dbReference>
<dbReference type="EMBL" id="CP025543">
    <property type="protein sequence ID" value="AUM62413.1"/>
    <property type="molecule type" value="Genomic_DNA"/>
</dbReference>
<organism evidence="1 2">
    <name type="scientific">Spiroplasma monobiae MQ-1</name>
    <dbReference type="NCBI Taxonomy" id="1336748"/>
    <lineage>
        <taxon>Bacteria</taxon>
        <taxon>Bacillati</taxon>
        <taxon>Mycoplasmatota</taxon>
        <taxon>Mollicutes</taxon>
        <taxon>Entomoplasmatales</taxon>
        <taxon>Spiroplasmataceae</taxon>
        <taxon>Spiroplasma</taxon>
    </lineage>
</organism>